<feature type="compositionally biased region" description="Basic and acidic residues" evidence="1">
    <location>
        <begin position="421"/>
        <end position="434"/>
    </location>
</feature>
<name>A0AAN8EE51_9EURO</name>
<dbReference type="Proteomes" id="UP001316803">
    <property type="component" value="Unassembled WGS sequence"/>
</dbReference>
<sequence length="820" mass="93201">MQFESPDLRYTHNYTTDRLPQTFHLSLLKPAKRFLRLIRERSAFEFLRTKAEFETSDDDRWMPLLHLGEGGWGEVGCWAKKDEEGTIIDRVAIKQVREPADRKERERLNSLRWDDTDVYAALLEEAVIQRQLNRSLSENIVHLRGYKFFRQKPPLNLLLADDKDPPVGTRRWRFYLELVPHGDLDDLSLIYRYYRNYLPEAFLWHVFDSLAEAASKMRDCDTHTDVPHRSQGVQASDQVVNFDIKPANILLGRPRPLAGVDTAEGATHSGTTKYNYPVIKLGDYGLAHFTGSDGNDKRNPWGYVKCGTSGHQAPDVSSTRNEIFLIPEAQRQDRSPFYRTEDADNDSDSNNDKFMEGAPHDRKELYKHKCLDLRFKFTEKLHVWAIGKVVYDLMCLKNSGYYWDISTDSYAEFKSNGQHQVPEDDQRPFEKDSHTGTNPYSDELTKLVWDCLRPLAPKRMDVARLKERTEAGMQTWDDQWYAGCEEEMPEDASNRGVDHPKLFYEHETLNDMPEGPELFRTVFGVYVQVRKAVEKEPDMRPWNPKFDREDPEFPPHTHQYMWDTAHSALGTKEKTAFQKEFRVVNGELRRKSEPGVGVMETDSSSSDDNNEGDGGTEDGGSGGVVTATPTKDQTATADNGASGMDHHNASSTTHEDTTMQDQNNPVPIDTALPADTVATTDAPAIAPTPAPGPVPTPAPAPVAPPANGPNAAVQTATQATQPNTTREPRMTAGLGIRKASIKTDDPSDSEYEIVVRELGGRNDKDGVHREVRRKSYYRLRPGRREDKRKLKRKNLKAKNFARQGRSKYNDARRRNGEDSE</sequence>
<dbReference type="PROSITE" id="PS50011">
    <property type="entry name" value="PROTEIN_KINASE_DOM"/>
    <property type="match status" value="1"/>
</dbReference>
<dbReference type="Gene3D" id="1.10.510.10">
    <property type="entry name" value="Transferase(Phosphotransferase) domain 1"/>
    <property type="match status" value="1"/>
</dbReference>
<keyword evidence="4" id="KW-1185">Reference proteome</keyword>
<evidence type="ECO:0000313" key="3">
    <source>
        <dbReference type="EMBL" id="KAK5953504.1"/>
    </source>
</evidence>
<feature type="compositionally biased region" description="Low complexity" evidence="1">
    <location>
        <begin position="708"/>
        <end position="725"/>
    </location>
</feature>
<feature type="region of interest" description="Disordered" evidence="1">
    <location>
        <begin position="335"/>
        <end position="357"/>
    </location>
</feature>
<dbReference type="GO" id="GO:0005634">
    <property type="term" value="C:nucleus"/>
    <property type="evidence" value="ECO:0007669"/>
    <property type="project" value="TreeGrafter"/>
</dbReference>
<dbReference type="GO" id="GO:0044773">
    <property type="term" value="P:mitotic DNA damage checkpoint signaling"/>
    <property type="evidence" value="ECO:0007669"/>
    <property type="project" value="TreeGrafter"/>
</dbReference>
<comment type="caution">
    <text evidence="3">The sequence shown here is derived from an EMBL/GenBank/DDBJ whole genome shotgun (WGS) entry which is preliminary data.</text>
</comment>
<proteinExistence type="predicted"/>
<feature type="compositionally biased region" description="Low complexity" evidence="1">
    <location>
        <begin position="670"/>
        <end position="685"/>
    </location>
</feature>
<feature type="compositionally biased region" description="Basic residues" evidence="1">
    <location>
        <begin position="770"/>
        <end position="781"/>
    </location>
</feature>
<dbReference type="InterPro" id="IPR011009">
    <property type="entry name" value="Kinase-like_dom_sf"/>
</dbReference>
<protein>
    <recommendedName>
        <fullName evidence="2">Protein kinase domain-containing protein</fullName>
    </recommendedName>
</protein>
<feature type="domain" description="Protein kinase" evidence="2">
    <location>
        <begin position="61"/>
        <end position="481"/>
    </location>
</feature>
<dbReference type="AlphaFoldDB" id="A0AAN8EE51"/>
<feature type="compositionally biased region" description="Basic and acidic residues" evidence="1">
    <location>
        <begin position="753"/>
        <end position="769"/>
    </location>
</feature>
<feature type="region of interest" description="Disordered" evidence="1">
    <location>
        <begin position="588"/>
        <end position="820"/>
    </location>
</feature>
<dbReference type="InterPro" id="IPR000719">
    <property type="entry name" value="Prot_kinase_dom"/>
</dbReference>
<dbReference type="EMBL" id="JAKLMC020000011">
    <property type="protein sequence ID" value="KAK5953504.1"/>
    <property type="molecule type" value="Genomic_DNA"/>
</dbReference>
<reference evidence="3 4" key="1">
    <citation type="submission" date="2022-12" db="EMBL/GenBank/DDBJ databases">
        <title>Genomic features and morphological characterization of a novel Knufia sp. strain isolated from spacecraft assembly facility.</title>
        <authorList>
            <person name="Teixeira M."/>
            <person name="Chander A.M."/>
            <person name="Stajich J.E."/>
            <person name="Venkateswaran K."/>
        </authorList>
    </citation>
    <scope>NUCLEOTIDE SEQUENCE [LARGE SCALE GENOMIC DNA]</scope>
    <source>
        <strain evidence="3 4">FJI-L2-BK-P2</strain>
    </source>
</reference>
<feature type="compositionally biased region" description="Basic and acidic residues" evidence="1">
    <location>
        <begin position="644"/>
        <end position="657"/>
    </location>
</feature>
<dbReference type="PANTHER" id="PTHR44167:SF30">
    <property type="entry name" value="PHOSPHORYLASE KINASE"/>
    <property type="match status" value="1"/>
</dbReference>
<dbReference type="SMART" id="SM00220">
    <property type="entry name" value="S_TKc"/>
    <property type="match status" value="1"/>
</dbReference>
<gene>
    <name evidence="3" type="ORF">OHC33_005448</name>
</gene>
<dbReference type="PANTHER" id="PTHR44167">
    <property type="entry name" value="OVARIAN-SPECIFIC SERINE/THREONINE-PROTEIN KINASE LOK-RELATED"/>
    <property type="match status" value="1"/>
</dbReference>
<evidence type="ECO:0000259" key="2">
    <source>
        <dbReference type="PROSITE" id="PS50011"/>
    </source>
</evidence>
<accession>A0AAN8EE51</accession>
<dbReference type="GO" id="GO:0005524">
    <property type="term" value="F:ATP binding"/>
    <property type="evidence" value="ECO:0007669"/>
    <property type="project" value="InterPro"/>
</dbReference>
<evidence type="ECO:0000313" key="4">
    <source>
        <dbReference type="Proteomes" id="UP001316803"/>
    </source>
</evidence>
<feature type="region of interest" description="Disordered" evidence="1">
    <location>
        <begin position="415"/>
        <end position="438"/>
    </location>
</feature>
<feature type="compositionally biased region" description="Basic and acidic residues" evidence="1">
    <location>
        <begin position="807"/>
        <end position="820"/>
    </location>
</feature>
<organism evidence="3 4">
    <name type="scientific">Knufia fluminis</name>
    <dbReference type="NCBI Taxonomy" id="191047"/>
    <lineage>
        <taxon>Eukaryota</taxon>
        <taxon>Fungi</taxon>
        <taxon>Dikarya</taxon>
        <taxon>Ascomycota</taxon>
        <taxon>Pezizomycotina</taxon>
        <taxon>Eurotiomycetes</taxon>
        <taxon>Chaetothyriomycetidae</taxon>
        <taxon>Chaetothyriales</taxon>
        <taxon>Trichomeriaceae</taxon>
        <taxon>Knufia</taxon>
    </lineage>
</organism>
<feature type="compositionally biased region" description="Polar residues" evidence="1">
    <location>
        <begin position="627"/>
        <end position="639"/>
    </location>
</feature>
<feature type="compositionally biased region" description="Pro residues" evidence="1">
    <location>
        <begin position="686"/>
        <end position="707"/>
    </location>
</feature>
<dbReference type="SUPFAM" id="SSF56112">
    <property type="entry name" value="Protein kinase-like (PK-like)"/>
    <property type="match status" value="1"/>
</dbReference>
<evidence type="ECO:0000256" key="1">
    <source>
        <dbReference type="SAM" id="MobiDB-lite"/>
    </source>
</evidence>
<dbReference type="GO" id="GO:0004674">
    <property type="term" value="F:protein serine/threonine kinase activity"/>
    <property type="evidence" value="ECO:0007669"/>
    <property type="project" value="TreeGrafter"/>
</dbReference>